<dbReference type="RefSeq" id="WP_183349737.1">
    <property type="nucleotide sequence ID" value="NZ_JACHEO010000006.1"/>
</dbReference>
<dbReference type="SUPFAM" id="SSF54637">
    <property type="entry name" value="Thioesterase/thiol ester dehydrase-isomerase"/>
    <property type="match status" value="1"/>
</dbReference>
<comment type="caution">
    <text evidence="2">The sequence shown here is derived from an EMBL/GenBank/DDBJ whole genome shotgun (WGS) entry which is preliminary data.</text>
</comment>
<sequence>MEKAYSSEYVVTIGDINYGGHLGNERSLLIFHDARYRFLQSLGFSEADIGNGKGLIIVEATVHFLKEVLVHDVLETRVWLSECSERRLPMQYEVKRKADGKVVLSGSTLLLAFDYQTRKVTRVPAVFLQAYRQVYGEPEI</sequence>
<dbReference type="EMBL" id="JACHEO010000006">
    <property type="protein sequence ID" value="MBB5347722.1"/>
    <property type="molecule type" value="Genomic_DNA"/>
</dbReference>
<proteinExistence type="predicted"/>
<dbReference type="PANTHER" id="PTHR31793">
    <property type="entry name" value="4-HYDROXYBENZOYL-COA THIOESTERASE FAMILY MEMBER"/>
    <property type="match status" value="1"/>
</dbReference>
<dbReference type="CDD" id="cd00586">
    <property type="entry name" value="4HBT"/>
    <property type="match status" value="1"/>
</dbReference>
<dbReference type="GO" id="GO:0047617">
    <property type="term" value="F:fatty acyl-CoA hydrolase activity"/>
    <property type="evidence" value="ECO:0007669"/>
    <property type="project" value="TreeGrafter"/>
</dbReference>
<gene>
    <name evidence="2" type="ORF">HNQ81_001446</name>
</gene>
<reference evidence="2 3" key="1">
    <citation type="submission" date="2020-08" db="EMBL/GenBank/DDBJ databases">
        <title>Genomic Encyclopedia of Type Strains, Phase IV (KMG-IV): sequencing the most valuable type-strain genomes for metagenomic binning, comparative biology and taxonomic classification.</title>
        <authorList>
            <person name="Goeker M."/>
        </authorList>
    </citation>
    <scope>NUCLEOTIDE SEQUENCE [LARGE SCALE GENOMIC DNA]</scope>
    <source>
        <strain evidence="2 3">DSM 28570</strain>
    </source>
</reference>
<dbReference type="InterPro" id="IPR050563">
    <property type="entry name" value="4-hydroxybenzoyl-CoA_TE"/>
</dbReference>
<evidence type="ECO:0000313" key="3">
    <source>
        <dbReference type="Proteomes" id="UP000539642"/>
    </source>
</evidence>
<dbReference type="Proteomes" id="UP000539642">
    <property type="component" value="Unassembled WGS sequence"/>
</dbReference>
<dbReference type="AlphaFoldDB" id="A0A840UPM2"/>
<name>A0A840UPM2_9BACT</name>
<dbReference type="Gene3D" id="3.10.129.10">
    <property type="entry name" value="Hotdog Thioesterase"/>
    <property type="match status" value="1"/>
</dbReference>
<accession>A0A840UPM2</accession>
<dbReference type="Pfam" id="PF13279">
    <property type="entry name" value="4HBT_2"/>
    <property type="match status" value="1"/>
</dbReference>
<evidence type="ECO:0000256" key="1">
    <source>
        <dbReference type="ARBA" id="ARBA00022801"/>
    </source>
</evidence>
<organism evidence="2 3">
    <name type="scientific">Desulfoprunum benzoelyticum</name>
    <dbReference type="NCBI Taxonomy" id="1506996"/>
    <lineage>
        <taxon>Bacteria</taxon>
        <taxon>Pseudomonadati</taxon>
        <taxon>Thermodesulfobacteriota</taxon>
        <taxon>Desulfobulbia</taxon>
        <taxon>Desulfobulbales</taxon>
        <taxon>Desulfobulbaceae</taxon>
        <taxon>Desulfoprunum</taxon>
    </lineage>
</organism>
<evidence type="ECO:0000313" key="2">
    <source>
        <dbReference type="EMBL" id="MBB5347722.1"/>
    </source>
</evidence>
<dbReference type="PANTHER" id="PTHR31793:SF37">
    <property type="entry name" value="ACYL-COA THIOESTER HYDROLASE YBGC"/>
    <property type="match status" value="1"/>
</dbReference>
<keyword evidence="1" id="KW-0378">Hydrolase</keyword>
<keyword evidence="3" id="KW-1185">Reference proteome</keyword>
<dbReference type="InterPro" id="IPR029069">
    <property type="entry name" value="HotDog_dom_sf"/>
</dbReference>
<protein>
    <submittedName>
        <fullName evidence="2">Acyl-CoA thioesterase FadM</fullName>
    </submittedName>
</protein>